<evidence type="ECO:0000313" key="1">
    <source>
        <dbReference type="EMBL" id="MBK6088197.1"/>
    </source>
</evidence>
<reference evidence="1" key="1">
    <citation type="submission" date="2021-01" db="EMBL/GenBank/DDBJ databases">
        <title>Genome public.</title>
        <authorList>
            <person name="Liu C."/>
            <person name="Sun Q."/>
        </authorList>
    </citation>
    <scope>NUCLEOTIDE SEQUENCE</scope>
    <source>
        <strain evidence="1">M6</strain>
    </source>
</reference>
<dbReference type="EMBL" id="JAEQMG010000048">
    <property type="protein sequence ID" value="MBK6088197.1"/>
    <property type="molecule type" value="Genomic_DNA"/>
</dbReference>
<proteinExistence type="predicted"/>
<dbReference type="RefSeq" id="WP_186832805.1">
    <property type="nucleotide sequence ID" value="NZ_JAEQMG010000048.1"/>
</dbReference>
<dbReference type="AlphaFoldDB" id="A0A934U3B2"/>
<gene>
    <name evidence="1" type="ORF">JKK62_05935</name>
</gene>
<dbReference type="Proteomes" id="UP000633365">
    <property type="component" value="Unassembled WGS sequence"/>
</dbReference>
<keyword evidence="2" id="KW-1185">Reference proteome</keyword>
<comment type="caution">
    <text evidence="1">The sequence shown here is derived from an EMBL/GenBank/DDBJ whole genome shotgun (WGS) entry which is preliminary data.</text>
</comment>
<sequence length="123" mass="14940">MKLTSYLDRALKKFGNTVRISRGGRTEVVKAFVQPLRRRHRLYINDRYIPAGYFDNRYLLYIGPGDRPLKDGMRIYCKHTWYTVVTAEIFASHDEDIYVWAILMPEYRRKEDYYDDFDREQDR</sequence>
<accession>A0A934U3B2</accession>
<name>A0A934U3B2_9FIRM</name>
<protein>
    <submittedName>
        <fullName evidence="1">Uncharacterized protein</fullName>
    </submittedName>
</protein>
<organism evidence="1 2">
    <name type="scientific">Ruminococcus difficilis</name>
    <dbReference type="NCBI Taxonomy" id="2763069"/>
    <lineage>
        <taxon>Bacteria</taxon>
        <taxon>Bacillati</taxon>
        <taxon>Bacillota</taxon>
        <taxon>Clostridia</taxon>
        <taxon>Eubacteriales</taxon>
        <taxon>Oscillospiraceae</taxon>
        <taxon>Ruminococcus</taxon>
    </lineage>
</organism>
<evidence type="ECO:0000313" key="2">
    <source>
        <dbReference type="Proteomes" id="UP000633365"/>
    </source>
</evidence>